<protein>
    <submittedName>
        <fullName evidence="1">Uncharacterized protein</fullName>
    </submittedName>
</protein>
<evidence type="ECO:0000313" key="2">
    <source>
        <dbReference type="Proteomes" id="UP001055811"/>
    </source>
</evidence>
<proteinExistence type="predicted"/>
<evidence type="ECO:0000313" key="1">
    <source>
        <dbReference type="EMBL" id="KAI3701209.1"/>
    </source>
</evidence>
<comment type="caution">
    <text evidence="1">The sequence shown here is derived from an EMBL/GenBank/DDBJ whole genome shotgun (WGS) entry which is preliminary data.</text>
</comment>
<accession>A0ACB8ZU34</accession>
<reference evidence="1 2" key="2">
    <citation type="journal article" date="2022" name="Mol. Ecol. Resour.">
        <title>The genomes of chicory, endive, great burdock and yacon provide insights into Asteraceae paleo-polyploidization history and plant inulin production.</title>
        <authorList>
            <person name="Fan W."/>
            <person name="Wang S."/>
            <person name="Wang H."/>
            <person name="Wang A."/>
            <person name="Jiang F."/>
            <person name="Liu H."/>
            <person name="Zhao H."/>
            <person name="Xu D."/>
            <person name="Zhang Y."/>
        </authorList>
    </citation>
    <scope>NUCLEOTIDE SEQUENCE [LARGE SCALE GENOMIC DNA]</scope>
    <source>
        <strain evidence="2">cv. Punajuju</strain>
        <tissue evidence="1">Leaves</tissue>
    </source>
</reference>
<sequence>MSCHSNRCVGPIEACIFRVIIHLHIHKVILVQFIFIAIVTIIYDYKHNCVFRCVCLYAVIAIKKNILPLVPDFDLGRILDNFMVYKEDFFIPILFWCFIIESTMDGFDGGSEKVKNGGGGGRHPNGGGGDSGGGGVNEALRKCLKENKGDYEKCKPKIEALKSFPTTSSKKPITPLRLRSGSLTDV</sequence>
<name>A0ACB8ZU34_CICIN</name>
<reference evidence="2" key="1">
    <citation type="journal article" date="2022" name="Mol. Ecol. Resour.">
        <title>The genomes of chicory, endive, great burdock and yacon provide insights into Asteraceae palaeo-polyploidization history and plant inulin production.</title>
        <authorList>
            <person name="Fan W."/>
            <person name="Wang S."/>
            <person name="Wang H."/>
            <person name="Wang A."/>
            <person name="Jiang F."/>
            <person name="Liu H."/>
            <person name="Zhao H."/>
            <person name="Xu D."/>
            <person name="Zhang Y."/>
        </authorList>
    </citation>
    <scope>NUCLEOTIDE SEQUENCE [LARGE SCALE GENOMIC DNA]</scope>
    <source>
        <strain evidence="2">cv. Punajuju</strain>
    </source>
</reference>
<dbReference type="Proteomes" id="UP001055811">
    <property type="component" value="Linkage Group LG08"/>
</dbReference>
<gene>
    <name evidence="1" type="ORF">L2E82_45858</name>
</gene>
<keyword evidence="2" id="KW-1185">Reference proteome</keyword>
<dbReference type="EMBL" id="CM042016">
    <property type="protein sequence ID" value="KAI3701209.1"/>
    <property type="molecule type" value="Genomic_DNA"/>
</dbReference>
<organism evidence="1 2">
    <name type="scientific">Cichorium intybus</name>
    <name type="common">Chicory</name>
    <dbReference type="NCBI Taxonomy" id="13427"/>
    <lineage>
        <taxon>Eukaryota</taxon>
        <taxon>Viridiplantae</taxon>
        <taxon>Streptophyta</taxon>
        <taxon>Embryophyta</taxon>
        <taxon>Tracheophyta</taxon>
        <taxon>Spermatophyta</taxon>
        <taxon>Magnoliopsida</taxon>
        <taxon>eudicotyledons</taxon>
        <taxon>Gunneridae</taxon>
        <taxon>Pentapetalae</taxon>
        <taxon>asterids</taxon>
        <taxon>campanulids</taxon>
        <taxon>Asterales</taxon>
        <taxon>Asteraceae</taxon>
        <taxon>Cichorioideae</taxon>
        <taxon>Cichorieae</taxon>
        <taxon>Cichoriinae</taxon>
        <taxon>Cichorium</taxon>
    </lineage>
</organism>